<dbReference type="InterPro" id="IPR000209">
    <property type="entry name" value="Peptidase_S8/S53_dom"/>
</dbReference>
<comment type="similarity">
    <text evidence="1 6">Belongs to the peptidase S8 family.</text>
</comment>
<comment type="caution">
    <text evidence="8">The sequence shown here is derived from an EMBL/GenBank/DDBJ whole genome shotgun (WGS) entry which is preliminary data.</text>
</comment>
<dbReference type="Proteomes" id="UP000054526">
    <property type="component" value="Unassembled WGS sequence"/>
</dbReference>
<dbReference type="EMBL" id="JXAL01000029">
    <property type="protein sequence ID" value="KIL34571.1"/>
    <property type="molecule type" value="Genomic_DNA"/>
</dbReference>
<dbReference type="Gene3D" id="3.40.50.200">
    <property type="entry name" value="Peptidase S8/S53 domain"/>
    <property type="match status" value="1"/>
</dbReference>
<sequence>MDASEMIEWLQTSLNSARDRGRRAILRFLNTGDYKRFLKALNKSRQGSKALHSVHRLGIIQAISCPYPKQGLPASLADRLLWEEDTTVSVHALPNNSSSLSVEMGIPWGVRHIGAPEAWSRTTGHRIKVGVIDTGVDFSHPDLRHSLERGINLLQRTTLPQDDNGHGTHIAATIAAANELQGMIGVAPRAIIHPVKAFDHNGTAFVSDIILGIDWCVRNGIDVVNMSFGMKTRSKSLLNAVANAYDSGVLIVASSGNDGQRGDIDYPARYSYTIAVGATNEEGRIASFTNRSSSIDVYAPGENIVSAWLNGKHKEMSGTSMATSHVTGAVALLLALKPGLSPEEIKSIIKRSAKPLRNNKSHRSGAAGELNVSRMLKAVDKQ</sequence>
<keyword evidence="2 6" id="KW-0645">Protease</keyword>
<dbReference type="InterPro" id="IPR034202">
    <property type="entry name" value="Subtilisin_Carlsberg-like"/>
</dbReference>
<evidence type="ECO:0000259" key="7">
    <source>
        <dbReference type="Pfam" id="PF00082"/>
    </source>
</evidence>
<feature type="active site" description="Charge relay system" evidence="6">
    <location>
        <position position="166"/>
    </location>
</feature>
<evidence type="ECO:0000256" key="3">
    <source>
        <dbReference type="ARBA" id="ARBA00022723"/>
    </source>
</evidence>
<evidence type="ECO:0000313" key="9">
    <source>
        <dbReference type="Proteomes" id="UP000054526"/>
    </source>
</evidence>
<dbReference type="PROSITE" id="PS51892">
    <property type="entry name" value="SUBTILASE"/>
    <property type="match status" value="1"/>
</dbReference>
<dbReference type="CDD" id="cd07477">
    <property type="entry name" value="Peptidases_S8_Subtilisin_subset"/>
    <property type="match status" value="1"/>
</dbReference>
<feature type="active site" description="Charge relay system" evidence="6">
    <location>
        <position position="133"/>
    </location>
</feature>
<evidence type="ECO:0000256" key="1">
    <source>
        <dbReference type="ARBA" id="ARBA00011073"/>
    </source>
</evidence>
<protein>
    <submittedName>
        <fullName evidence="8">Peptidase S8</fullName>
    </submittedName>
</protein>
<reference evidence="8 9" key="1">
    <citation type="submission" date="2014-12" db="EMBL/GenBank/DDBJ databases">
        <title>Draft genome sequence of Cohnella kolymensis strain B-2846.</title>
        <authorList>
            <person name="Karlyshev A.V."/>
            <person name="Kudryashova E.B."/>
        </authorList>
    </citation>
    <scope>NUCLEOTIDE SEQUENCE [LARGE SCALE GENOMIC DNA]</scope>
    <source>
        <strain evidence="8 9">VKM B-2846</strain>
    </source>
</reference>
<evidence type="ECO:0000256" key="5">
    <source>
        <dbReference type="ARBA" id="ARBA00022825"/>
    </source>
</evidence>
<dbReference type="InterPro" id="IPR036852">
    <property type="entry name" value="Peptidase_S8/S53_dom_sf"/>
</dbReference>
<dbReference type="RefSeq" id="WP_041066790.1">
    <property type="nucleotide sequence ID" value="NZ_JXAL01000029.1"/>
</dbReference>
<accession>A0ABR5A0H9</accession>
<feature type="domain" description="Peptidase S8/S53" evidence="7">
    <location>
        <begin position="124"/>
        <end position="363"/>
    </location>
</feature>
<dbReference type="PROSITE" id="PS00136">
    <property type="entry name" value="SUBTILASE_ASP"/>
    <property type="match status" value="1"/>
</dbReference>
<organism evidence="8 9">
    <name type="scientific">Cohnella kolymensis</name>
    <dbReference type="NCBI Taxonomy" id="1590652"/>
    <lineage>
        <taxon>Bacteria</taxon>
        <taxon>Bacillati</taxon>
        <taxon>Bacillota</taxon>
        <taxon>Bacilli</taxon>
        <taxon>Bacillales</taxon>
        <taxon>Paenibacillaceae</taxon>
        <taxon>Cohnella</taxon>
    </lineage>
</organism>
<dbReference type="PANTHER" id="PTHR43806:SF11">
    <property type="entry name" value="CEREVISIN-RELATED"/>
    <property type="match status" value="1"/>
</dbReference>
<dbReference type="Pfam" id="PF00082">
    <property type="entry name" value="Peptidase_S8"/>
    <property type="match status" value="1"/>
</dbReference>
<keyword evidence="4 6" id="KW-0378">Hydrolase</keyword>
<dbReference type="InterPro" id="IPR015500">
    <property type="entry name" value="Peptidase_S8_subtilisin-rel"/>
</dbReference>
<evidence type="ECO:0000313" key="8">
    <source>
        <dbReference type="EMBL" id="KIL34571.1"/>
    </source>
</evidence>
<keyword evidence="9" id="KW-1185">Reference proteome</keyword>
<dbReference type="PANTHER" id="PTHR43806">
    <property type="entry name" value="PEPTIDASE S8"/>
    <property type="match status" value="1"/>
</dbReference>
<keyword evidence="3" id="KW-0479">Metal-binding</keyword>
<gene>
    <name evidence="8" type="ORF">SD71_19135</name>
</gene>
<dbReference type="SUPFAM" id="SSF52743">
    <property type="entry name" value="Subtilisin-like"/>
    <property type="match status" value="1"/>
</dbReference>
<evidence type="ECO:0000256" key="6">
    <source>
        <dbReference type="PROSITE-ProRule" id="PRU01240"/>
    </source>
</evidence>
<dbReference type="InterPro" id="IPR023827">
    <property type="entry name" value="Peptidase_S8_Asp-AS"/>
</dbReference>
<evidence type="ECO:0000256" key="2">
    <source>
        <dbReference type="ARBA" id="ARBA00022670"/>
    </source>
</evidence>
<name>A0ABR5A0H9_9BACL</name>
<keyword evidence="5 6" id="KW-0720">Serine protease</keyword>
<feature type="active site" description="Charge relay system" evidence="6">
    <location>
        <position position="320"/>
    </location>
</feature>
<dbReference type="PRINTS" id="PR00723">
    <property type="entry name" value="SUBTILISIN"/>
</dbReference>
<evidence type="ECO:0000256" key="4">
    <source>
        <dbReference type="ARBA" id="ARBA00022801"/>
    </source>
</evidence>
<dbReference type="InterPro" id="IPR050131">
    <property type="entry name" value="Peptidase_S8_subtilisin-like"/>
</dbReference>
<proteinExistence type="inferred from homology"/>